<dbReference type="Pfam" id="PF00535">
    <property type="entry name" value="Glycos_transf_2"/>
    <property type="match status" value="1"/>
</dbReference>
<accession>A0ABW8ARZ6</accession>
<gene>
    <name evidence="5" type="ORF">ACIB24_19055</name>
</gene>
<dbReference type="Gene3D" id="3.90.550.10">
    <property type="entry name" value="Spore Coat Polysaccharide Biosynthesis Protein SpsA, Chain A"/>
    <property type="match status" value="1"/>
</dbReference>
<sequence>MKYVPRARPASEKFSTAEALVVVPTYQEAHTIGRLLDEVARVAPALDVLVVDDDSPDGTARLVRQDRRYSGRVFLLERFGARGLAGAYRDGFAWALERGYDVVVQMDADLSHPPSALPRLIAALGDADVAVGSRYVAGGSTDGWTAHRRLLSRGGNLYVQTALGLHVADATSGFKAFRASALREIDVLSSGTDGYAFQIENAWRAERRGLRVWEVPIRFVDRTAGTSKMSGAIVREALIRVAGWRLKELVSWGSHPTAPELATVPDPGGRRAR</sequence>
<organism evidence="5 6">
    <name type="scientific">Spongisporangium articulatum</name>
    <dbReference type="NCBI Taxonomy" id="3362603"/>
    <lineage>
        <taxon>Bacteria</taxon>
        <taxon>Bacillati</taxon>
        <taxon>Actinomycetota</taxon>
        <taxon>Actinomycetes</taxon>
        <taxon>Kineosporiales</taxon>
        <taxon>Kineosporiaceae</taxon>
        <taxon>Spongisporangium</taxon>
    </lineage>
</organism>
<name>A0ABW8ARZ6_9ACTN</name>
<dbReference type="PANTHER" id="PTHR43398">
    <property type="entry name" value="DOLICHOL-PHOSPHATE MANNOSYLTRANSFERASE SUBUNIT 1"/>
    <property type="match status" value="1"/>
</dbReference>
<evidence type="ECO:0000256" key="2">
    <source>
        <dbReference type="ARBA" id="ARBA00022676"/>
    </source>
</evidence>
<dbReference type="InterPro" id="IPR039528">
    <property type="entry name" value="DPM1-like"/>
</dbReference>
<evidence type="ECO:0000256" key="1">
    <source>
        <dbReference type="ARBA" id="ARBA00006739"/>
    </source>
</evidence>
<dbReference type="Proteomes" id="UP001612915">
    <property type="component" value="Unassembled WGS sequence"/>
</dbReference>
<evidence type="ECO:0000313" key="5">
    <source>
        <dbReference type="EMBL" id="MFI7589168.1"/>
    </source>
</evidence>
<comment type="caution">
    <text evidence="5">The sequence shown here is derived from an EMBL/GenBank/DDBJ whole genome shotgun (WGS) entry which is preliminary data.</text>
</comment>
<dbReference type="InterPro" id="IPR001173">
    <property type="entry name" value="Glyco_trans_2-like"/>
</dbReference>
<keyword evidence="6" id="KW-1185">Reference proteome</keyword>
<comment type="similarity">
    <text evidence="1">Belongs to the glycosyltransferase 2 family.</text>
</comment>
<dbReference type="SUPFAM" id="SSF53448">
    <property type="entry name" value="Nucleotide-diphospho-sugar transferases"/>
    <property type="match status" value="1"/>
</dbReference>
<evidence type="ECO:0000256" key="3">
    <source>
        <dbReference type="ARBA" id="ARBA00022679"/>
    </source>
</evidence>
<proteinExistence type="inferred from homology"/>
<feature type="domain" description="Glycosyltransferase 2-like" evidence="4">
    <location>
        <begin position="21"/>
        <end position="185"/>
    </location>
</feature>
<reference evidence="5 6" key="1">
    <citation type="submission" date="2024-10" db="EMBL/GenBank/DDBJ databases">
        <title>The Natural Products Discovery Center: Release of the First 8490 Sequenced Strains for Exploring Actinobacteria Biosynthetic Diversity.</title>
        <authorList>
            <person name="Kalkreuter E."/>
            <person name="Kautsar S.A."/>
            <person name="Yang D."/>
            <person name="Bader C.D."/>
            <person name="Teijaro C.N."/>
            <person name="Fluegel L."/>
            <person name="Davis C.M."/>
            <person name="Simpson J.R."/>
            <person name="Lauterbach L."/>
            <person name="Steele A.D."/>
            <person name="Gui C."/>
            <person name="Meng S."/>
            <person name="Li G."/>
            <person name="Viehrig K."/>
            <person name="Ye F."/>
            <person name="Su P."/>
            <person name="Kiefer A.F."/>
            <person name="Nichols A."/>
            <person name="Cepeda A.J."/>
            <person name="Yan W."/>
            <person name="Fan B."/>
            <person name="Jiang Y."/>
            <person name="Adhikari A."/>
            <person name="Zheng C.-J."/>
            <person name="Schuster L."/>
            <person name="Cowan T.M."/>
            <person name="Smanski M.J."/>
            <person name="Chevrette M.G."/>
            <person name="De Carvalho L.P.S."/>
            <person name="Shen B."/>
        </authorList>
    </citation>
    <scope>NUCLEOTIDE SEQUENCE [LARGE SCALE GENOMIC DNA]</scope>
    <source>
        <strain evidence="5 6">NPDC049639</strain>
    </source>
</reference>
<evidence type="ECO:0000313" key="6">
    <source>
        <dbReference type="Proteomes" id="UP001612915"/>
    </source>
</evidence>
<dbReference type="InterPro" id="IPR029044">
    <property type="entry name" value="Nucleotide-diphossugar_trans"/>
</dbReference>
<keyword evidence="2" id="KW-0328">Glycosyltransferase</keyword>
<dbReference type="PANTHER" id="PTHR43398:SF1">
    <property type="entry name" value="DOLICHOL-PHOSPHATE MANNOSYLTRANSFERASE SUBUNIT 1"/>
    <property type="match status" value="1"/>
</dbReference>
<protein>
    <submittedName>
        <fullName evidence="5">Polyprenol monophosphomannose synthase</fullName>
    </submittedName>
</protein>
<dbReference type="CDD" id="cd06442">
    <property type="entry name" value="DPM1_like"/>
    <property type="match status" value="1"/>
</dbReference>
<keyword evidence="3" id="KW-0808">Transferase</keyword>
<dbReference type="EMBL" id="JBITLV010000006">
    <property type="protein sequence ID" value="MFI7589168.1"/>
    <property type="molecule type" value="Genomic_DNA"/>
</dbReference>
<evidence type="ECO:0000259" key="4">
    <source>
        <dbReference type="Pfam" id="PF00535"/>
    </source>
</evidence>
<dbReference type="RefSeq" id="WP_398283588.1">
    <property type="nucleotide sequence ID" value="NZ_JBITLV010000006.1"/>
</dbReference>